<dbReference type="EMBL" id="SJPU01000001">
    <property type="protein sequence ID" value="TWU18948.1"/>
    <property type="molecule type" value="Genomic_DNA"/>
</dbReference>
<evidence type="ECO:0000313" key="2">
    <source>
        <dbReference type="EMBL" id="TWU18948.1"/>
    </source>
</evidence>
<sequence length="85" mass="9773">MLSWTFDPQNITRRTRDKQLAEGVKRSILAIERKTRQGGFYSALPPRESRTTGPSPKVPTCTLQSEYTKLLTCLVTVVDHEKYFK</sequence>
<gene>
    <name evidence="2" type="ORF">Poly21_11190</name>
</gene>
<organism evidence="2 3">
    <name type="scientific">Allorhodopirellula heiligendammensis</name>
    <dbReference type="NCBI Taxonomy" id="2714739"/>
    <lineage>
        <taxon>Bacteria</taxon>
        <taxon>Pseudomonadati</taxon>
        <taxon>Planctomycetota</taxon>
        <taxon>Planctomycetia</taxon>
        <taxon>Pirellulales</taxon>
        <taxon>Pirellulaceae</taxon>
        <taxon>Allorhodopirellula</taxon>
    </lineage>
</organism>
<feature type="region of interest" description="Disordered" evidence="1">
    <location>
        <begin position="39"/>
        <end position="58"/>
    </location>
</feature>
<comment type="caution">
    <text evidence="2">The sequence shown here is derived from an EMBL/GenBank/DDBJ whole genome shotgun (WGS) entry which is preliminary data.</text>
</comment>
<keyword evidence="3" id="KW-1185">Reference proteome</keyword>
<accession>A0A5C6C445</accession>
<dbReference type="AlphaFoldDB" id="A0A5C6C445"/>
<evidence type="ECO:0000313" key="3">
    <source>
        <dbReference type="Proteomes" id="UP000319908"/>
    </source>
</evidence>
<protein>
    <submittedName>
        <fullName evidence="2">Uncharacterized protein</fullName>
    </submittedName>
</protein>
<evidence type="ECO:0000256" key="1">
    <source>
        <dbReference type="SAM" id="MobiDB-lite"/>
    </source>
</evidence>
<dbReference type="Proteomes" id="UP000319908">
    <property type="component" value="Unassembled WGS sequence"/>
</dbReference>
<reference evidence="2 3" key="1">
    <citation type="journal article" date="2020" name="Antonie Van Leeuwenhoek">
        <title>Rhodopirellula heiligendammensis sp. nov., Rhodopirellula pilleata sp. nov., and Rhodopirellula solitaria sp. nov. isolated from natural or artificial marine surfaces in Northern Germany and California, USA, and emended description of the genus Rhodopirellula.</title>
        <authorList>
            <person name="Kallscheuer N."/>
            <person name="Wiegand S."/>
            <person name="Jogler M."/>
            <person name="Boedeker C."/>
            <person name="Peeters S.H."/>
            <person name="Rast P."/>
            <person name="Heuer A."/>
            <person name="Jetten M.S.M."/>
            <person name="Rohde M."/>
            <person name="Jogler C."/>
        </authorList>
    </citation>
    <scope>NUCLEOTIDE SEQUENCE [LARGE SCALE GENOMIC DNA]</scope>
    <source>
        <strain evidence="2 3">Poly21</strain>
    </source>
</reference>
<proteinExistence type="predicted"/>
<name>A0A5C6C445_9BACT</name>